<dbReference type="InParanoid" id="A0A084R2S1"/>
<keyword evidence="3" id="KW-1185">Reference proteome</keyword>
<dbReference type="PANTHER" id="PTHR40633">
    <property type="entry name" value="MATRIX PROTEIN, PUTATIVE (AFU_ORTHOLOGUE AFUA_8G05410)-RELATED"/>
    <property type="match status" value="1"/>
</dbReference>
<proteinExistence type="predicted"/>
<accession>A0A084R2S1</accession>
<dbReference type="STRING" id="1283841.A0A084R2S1"/>
<dbReference type="OMA" id="TWDVPSK"/>
<dbReference type="AlphaFoldDB" id="A0A084R2S1"/>
<organism evidence="2 3">
    <name type="scientific">Stachybotrys chlorohalonatus (strain IBT 40285)</name>
    <dbReference type="NCBI Taxonomy" id="1283841"/>
    <lineage>
        <taxon>Eukaryota</taxon>
        <taxon>Fungi</taxon>
        <taxon>Dikarya</taxon>
        <taxon>Ascomycota</taxon>
        <taxon>Pezizomycotina</taxon>
        <taxon>Sordariomycetes</taxon>
        <taxon>Hypocreomycetidae</taxon>
        <taxon>Hypocreales</taxon>
        <taxon>Stachybotryaceae</taxon>
        <taxon>Stachybotrys</taxon>
    </lineage>
</organism>
<gene>
    <name evidence="2" type="ORF">S40285_00624</name>
</gene>
<name>A0A084R2S1_STAC4</name>
<dbReference type="PANTHER" id="PTHR40633:SF1">
    <property type="entry name" value="GPI ANCHORED SERINE-THREONINE RICH PROTEIN (AFU_ORTHOLOGUE AFUA_1G03630)"/>
    <property type="match status" value="1"/>
</dbReference>
<sequence length="211" mass="21446">MKYTVAALSAVVAIATAQSTRPEFLNSSFDVEEGEPFTLTFSGCDNGCTITLQNGESDNLQDVEVLSTEATGGEAVITLDALPEDQYNFKITDNETGVENYSAQFPLGSLPAESSAASTSAAESTTAAMSSTAVVTSTSISVTTVTTATVSSETTETSMTDASTTTSEESTSSTAAETTAATTEVPDSGATHLGSPLALVAGAVAVMVYLN</sequence>
<evidence type="ECO:0008006" key="4">
    <source>
        <dbReference type="Google" id="ProtNLM"/>
    </source>
</evidence>
<dbReference type="HOGENOM" id="CLU_065618_0_0_1"/>
<dbReference type="InterPro" id="IPR052982">
    <property type="entry name" value="SRP1/TIP1-like"/>
</dbReference>
<evidence type="ECO:0000313" key="3">
    <source>
        <dbReference type="Proteomes" id="UP000028524"/>
    </source>
</evidence>
<protein>
    <recommendedName>
        <fullName evidence="4">Extracellular matrix protein</fullName>
    </recommendedName>
</protein>
<dbReference type="Proteomes" id="UP000028524">
    <property type="component" value="Unassembled WGS sequence"/>
</dbReference>
<reference evidence="2 3" key="1">
    <citation type="journal article" date="2014" name="BMC Genomics">
        <title>Comparative genome sequencing reveals chemotype-specific gene clusters in the toxigenic black mold Stachybotrys.</title>
        <authorList>
            <person name="Semeiks J."/>
            <person name="Borek D."/>
            <person name="Otwinowski Z."/>
            <person name="Grishin N.V."/>
        </authorList>
    </citation>
    <scope>NUCLEOTIDE SEQUENCE [LARGE SCALE GENOMIC DNA]</scope>
    <source>
        <strain evidence="2 3">IBT 40285</strain>
    </source>
</reference>
<feature type="compositionally biased region" description="Low complexity" evidence="1">
    <location>
        <begin position="148"/>
        <end position="185"/>
    </location>
</feature>
<feature type="region of interest" description="Disordered" evidence="1">
    <location>
        <begin position="148"/>
        <end position="189"/>
    </location>
</feature>
<evidence type="ECO:0000313" key="2">
    <source>
        <dbReference type="EMBL" id="KFA70506.1"/>
    </source>
</evidence>
<dbReference type="OrthoDB" id="5589325at2759"/>
<evidence type="ECO:0000256" key="1">
    <source>
        <dbReference type="SAM" id="MobiDB-lite"/>
    </source>
</evidence>
<dbReference type="EMBL" id="KL659196">
    <property type="protein sequence ID" value="KFA70506.1"/>
    <property type="molecule type" value="Genomic_DNA"/>
</dbReference>